<dbReference type="InterPro" id="IPR013762">
    <property type="entry name" value="Integrase-like_cat_sf"/>
</dbReference>
<keyword evidence="2" id="KW-0229">DNA integration</keyword>
<dbReference type="InterPro" id="IPR010998">
    <property type="entry name" value="Integrase_recombinase_N"/>
</dbReference>
<evidence type="ECO:0000256" key="4">
    <source>
        <dbReference type="ARBA" id="ARBA00023172"/>
    </source>
</evidence>
<evidence type="ECO:0000256" key="1">
    <source>
        <dbReference type="ARBA" id="ARBA00008857"/>
    </source>
</evidence>
<dbReference type="PANTHER" id="PTHR30349:SF64">
    <property type="entry name" value="PROPHAGE INTEGRASE INTD-RELATED"/>
    <property type="match status" value="1"/>
</dbReference>
<dbReference type="InterPro" id="IPR050090">
    <property type="entry name" value="Tyrosine_recombinase_XerCD"/>
</dbReference>
<evidence type="ECO:0000313" key="7">
    <source>
        <dbReference type="Proteomes" id="UP000886476"/>
    </source>
</evidence>
<dbReference type="InterPro" id="IPR011010">
    <property type="entry name" value="DNA_brk_join_enz"/>
</dbReference>
<dbReference type="EMBL" id="JABFDN010000001">
    <property type="protein sequence ID" value="NPU64580.1"/>
    <property type="molecule type" value="Genomic_DNA"/>
</dbReference>
<evidence type="ECO:0000256" key="3">
    <source>
        <dbReference type="ARBA" id="ARBA00023125"/>
    </source>
</evidence>
<gene>
    <name evidence="6" type="ORF">HL667_06180</name>
</gene>
<dbReference type="Gene3D" id="1.10.443.10">
    <property type="entry name" value="Intergrase catalytic core"/>
    <property type="match status" value="1"/>
</dbReference>
<name>A0ABX2CAS6_9BRAD</name>
<keyword evidence="7" id="KW-1185">Reference proteome</keyword>
<proteinExistence type="inferred from homology"/>
<organism evidence="6 7">
    <name type="scientific">Bradyrhizobium aeschynomenes</name>
    <dbReference type="NCBI Taxonomy" id="2734909"/>
    <lineage>
        <taxon>Bacteria</taxon>
        <taxon>Pseudomonadati</taxon>
        <taxon>Pseudomonadota</taxon>
        <taxon>Alphaproteobacteria</taxon>
        <taxon>Hyphomicrobiales</taxon>
        <taxon>Nitrobacteraceae</taxon>
        <taxon>Bradyrhizobium</taxon>
    </lineage>
</organism>
<evidence type="ECO:0000256" key="2">
    <source>
        <dbReference type="ARBA" id="ARBA00022908"/>
    </source>
</evidence>
<dbReference type="Gene3D" id="1.10.150.130">
    <property type="match status" value="1"/>
</dbReference>
<dbReference type="RefSeq" id="WP_172109615.1">
    <property type="nucleotide sequence ID" value="NZ_JABFDN010000001.1"/>
</dbReference>
<comment type="similarity">
    <text evidence="1">Belongs to the 'phage' integrase family.</text>
</comment>
<feature type="domain" description="Tyr recombinase" evidence="5">
    <location>
        <begin position="162"/>
        <end position="339"/>
    </location>
</feature>
<keyword evidence="3" id="KW-0238">DNA-binding</keyword>
<reference evidence="6" key="1">
    <citation type="submission" date="2020-05" db="EMBL/GenBank/DDBJ databases">
        <title>Nod-independent and nitrogen-fixing Bradyrhizobium aeschynomene sp. nov. isolated from nodules of Aeschynomene indica.</title>
        <authorList>
            <person name="Zhang Z."/>
        </authorList>
    </citation>
    <scope>NUCLEOTIDE SEQUENCE</scope>
    <source>
        <strain evidence="6">83012</strain>
    </source>
</reference>
<keyword evidence="4" id="KW-0233">DNA recombination</keyword>
<accession>A0ABX2CAS6</accession>
<comment type="caution">
    <text evidence="6">The sequence shown here is derived from an EMBL/GenBank/DDBJ whole genome shotgun (WGS) entry which is preliminary data.</text>
</comment>
<dbReference type="SUPFAM" id="SSF56349">
    <property type="entry name" value="DNA breaking-rejoining enzymes"/>
    <property type="match status" value="1"/>
</dbReference>
<dbReference type="PROSITE" id="PS51898">
    <property type="entry name" value="TYR_RECOMBINASE"/>
    <property type="match status" value="1"/>
</dbReference>
<dbReference type="Pfam" id="PF00589">
    <property type="entry name" value="Phage_integrase"/>
    <property type="match status" value="1"/>
</dbReference>
<dbReference type="PANTHER" id="PTHR30349">
    <property type="entry name" value="PHAGE INTEGRASE-RELATED"/>
    <property type="match status" value="1"/>
</dbReference>
<sequence length="358" mass="41059">MPTYAKGNKFITKFMVNGQRPTKMHDTREEGEAWELMARAAIKLGKPIPDTETAKVGGKDSSTVGGALRAAKLKRWAPKGDGSVKTCVNAEVFTRWCGPQMPAEEAFSQEKVDEFFEYLRTERRVSNTTINKYRSAISVMLEYSGLDEEDRPELPWLEQGAGRTRVFTEDETRMIPQQWRLWNEERYADFFMFILQTGARPFIDAKRLAWANVFEPSKFQPIPAVHFMEAKNGNARTVPLPKEAYEALKRQPLAGTGPWSWVDKDELRRLWDRTRVAFPVLKDAVLYTCRHTYCTELYRRTRDIKLVKDMAGHKNYKTTEIYVKIVGGDSFERVAEVMGLGRGAERPRLTVLGGKDEV</sequence>
<evidence type="ECO:0000313" key="6">
    <source>
        <dbReference type="EMBL" id="NPU64580.1"/>
    </source>
</evidence>
<evidence type="ECO:0000259" key="5">
    <source>
        <dbReference type="PROSITE" id="PS51898"/>
    </source>
</evidence>
<protein>
    <submittedName>
        <fullName evidence="6">Tyrosine-type recombinase/integrase</fullName>
    </submittedName>
</protein>
<dbReference type="InterPro" id="IPR002104">
    <property type="entry name" value="Integrase_catalytic"/>
</dbReference>
<dbReference type="Proteomes" id="UP000886476">
    <property type="component" value="Unassembled WGS sequence"/>
</dbReference>